<proteinExistence type="predicted"/>
<sequence>MLGGFGRGDAGVRHQPLDPCCTVSGFCDWWVRADAAHTVTDEALAALADAGGHLGCPSWRQALSETCPGWQRVGEMSGREKKAGQRGRRAGRV</sequence>
<reference evidence="2 3" key="1">
    <citation type="submission" date="2017-03" db="EMBL/GenBank/DDBJ databases">
        <title>WGS assembly of Porphyra umbilicalis.</title>
        <authorList>
            <person name="Brawley S.H."/>
            <person name="Blouin N.A."/>
            <person name="Ficko-Blean E."/>
            <person name="Wheeler G.L."/>
            <person name="Lohr M."/>
            <person name="Goodson H.V."/>
            <person name="Jenkins J.W."/>
            <person name="Blaby-Haas C.E."/>
            <person name="Helliwell K.E."/>
            <person name="Chan C."/>
            <person name="Marriage T."/>
            <person name="Bhattacharya D."/>
            <person name="Klein A.S."/>
            <person name="Badis Y."/>
            <person name="Brodie J."/>
            <person name="Cao Y."/>
            <person name="Collen J."/>
            <person name="Dittami S.M."/>
            <person name="Gachon C.M."/>
            <person name="Green B.R."/>
            <person name="Karpowicz S."/>
            <person name="Kim J.W."/>
            <person name="Kudahl U."/>
            <person name="Lin S."/>
            <person name="Michel G."/>
            <person name="Mittag M."/>
            <person name="Olson B.J."/>
            <person name="Pangilinan J."/>
            <person name="Peng Y."/>
            <person name="Qiu H."/>
            <person name="Shu S."/>
            <person name="Singer J.T."/>
            <person name="Smith A.G."/>
            <person name="Sprecher B.N."/>
            <person name="Wagner V."/>
            <person name="Wang W."/>
            <person name="Wang Z.-Y."/>
            <person name="Yan J."/>
            <person name="Yarish C."/>
            <person name="Zoeuner-Riek S."/>
            <person name="Zhuang Y."/>
            <person name="Zou Y."/>
            <person name="Lindquist E.A."/>
            <person name="Grimwood J."/>
            <person name="Barry K."/>
            <person name="Rokhsar D.S."/>
            <person name="Schmutz J."/>
            <person name="Stiller J.W."/>
            <person name="Grossman A.R."/>
            <person name="Prochnik S.E."/>
        </authorList>
    </citation>
    <scope>NUCLEOTIDE SEQUENCE [LARGE SCALE GENOMIC DNA]</scope>
    <source>
        <strain evidence="2">4086291</strain>
    </source>
</reference>
<feature type="region of interest" description="Disordered" evidence="1">
    <location>
        <begin position="73"/>
        <end position="93"/>
    </location>
</feature>
<name>A0A1X6PKA6_PORUM</name>
<evidence type="ECO:0000313" key="2">
    <source>
        <dbReference type="EMBL" id="OSX81196.1"/>
    </source>
</evidence>
<evidence type="ECO:0000256" key="1">
    <source>
        <dbReference type="SAM" id="MobiDB-lite"/>
    </source>
</evidence>
<keyword evidence="3" id="KW-1185">Reference proteome</keyword>
<protein>
    <submittedName>
        <fullName evidence="2">Uncharacterized protein</fullName>
    </submittedName>
</protein>
<evidence type="ECO:0000313" key="3">
    <source>
        <dbReference type="Proteomes" id="UP000218209"/>
    </source>
</evidence>
<dbReference type="EMBL" id="KV918764">
    <property type="protein sequence ID" value="OSX81196.1"/>
    <property type="molecule type" value="Genomic_DNA"/>
</dbReference>
<organism evidence="2 3">
    <name type="scientific">Porphyra umbilicalis</name>
    <name type="common">Purple laver</name>
    <name type="synonym">Red alga</name>
    <dbReference type="NCBI Taxonomy" id="2786"/>
    <lineage>
        <taxon>Eukaryota</taxon>
        <taxon>Rhodophyta</taxon>
        <taxon>Bangiophyceae</taxon>
        <taxon>Bangiales</taxon>
        <taxon>Bangiaceae</taxon>
        <taxon>Porphyra</taxon>
    </lineage>
</organism>
<accession>A0A1X6PKA6</accession>
<dbReference type="Proteomes" id="UP000218209">
    <property type="component" value="Unassembled WGS sequence"/>
</dbReference>
<dbReference type="AlphaFoldDB" id="A0A1X6PKA6"/>
<feature type="compositionally biased region" description="Basic residues" evidence="1">
    <location>
        <begin position="84"/>
        <end position="93"/>
    </location>
</feature>
<gene>
    <name evidence="2" type="ORF">BU14_0023s0001</name>
</gene>